<accession>A0A497EV34</accession>
<dbReference type="EMBL" id="QMQZ01000085">
    <property type="protein sequence ID" value="RLE51016.1"/>
    <property type="molecule type" value="Genomic_DNA"/>
</dbReference>
<reference evidence="1 2" key="1">
    <citation type="submission" date="2018-06" db="EMBL/GenBank/DDBJ databases">
        <title>Extensive metabolic versatility and redundancy in microbially diverse, dynamic hydrothermal sediments.</title>
        <authorList>
            <person name="Dombrowski N."/>
            <person name="Teske A."/>
            <person name="Baker B.J."/>
        </authorList>
    </citation>
    <scope>NUCLEOTIDE SEQUENCE [LARGE SCALE GENOMIC DNA]</scope>
    <source>
        <strain evidence="1">B29_G17</strain>
    </source>
</reference>
<dbReference type="InterPro" id="IPR036388">
    <property type="entry name" value="WH-like_DNA-bd_sf"/>
</dbReference>
<gene>
    <name evidence="1" type="ORF">DRJ20_02735</name>
</gene>
<name>A0A497EV34_9CREN</name>
<dbReference type="Pfam" id="PF25212">
    <property type="entry name" value="HVO_A0114"/>
    <property type="match status" value="1"/>
</dbReference>
<dbReference type="InterPro" id="IPR036390">
    <property type="entry name" value="WH_DNA-bd_sf"/>
</dbReference>
<comment type="caution">
    <text evidence="1">The sequence shown here is derived from an EMBL/GenBank/DDBJ whole genome shotgun (WGS) entry which is preliminary data.</text>
</comment>
<dbReference type="Gene3D" id="1.10.10.10">
    <property type="entry name" value="Winged helix-like DNA-binding domain superfamily/Winged helix DNA-binding domain"/>
    <property type="match status" value="1"/>
</dbReference>
<dbReference type="SUPFAM" id="SSF46785">
    <property type="entry name" value="Winged helix' DNA-binding domain"/>
    <property type="match status" value="1"/>
</dbReference>
<dbReference type="InterPro" id="IPR011991">
    <property type="entry name" value="ArsR-like_HTH"/>
</dbReference>
<sequence length="151" mass="17981">MRVKITRILSPEELLRMEKRLESKYGVAFEKLVDQQAKKKRDVIYSKWAALHYAYKAYEEEGELNFTFDEYTHIPISKLMKLFTDKKVRIIREVARGVESISDLARRVRRDVSNVYRDLKVLEEHKIVRLEKAGKRIIPRLAVEKLTIEFI</sequence>
<dbReference type="AlphaFoldDB" id="A0A497EV34"/>
<protein>
    <submittedName>
        <fullName evidence="1">Uncharacterized protein</fullName>
    </submittedName>
</protein>
<organism evidence="1 2">
    <name type="scientific">Thermoproteota archaeon</name>
    <dbReference type="NCBI Taxonomy" id="2056631"/>
    <lineage>
        <taxon>Archaea</taxon>
        <taxon>Thermoproteota</taxon>
    </lineage>
</organism>
<dbReference type="Proteomes" id="UP000268446">
    <property type="component" value="Unassembled WGS sequence"/>
</dbReference>
<evidence type="ECO:0000313" key="1">
    <source>
        <dbReference type="EMBL" id="RLE51016.1"/>
    </source>
</evidence>
<evidence type="ECO:0000313" key="2">
    <source>
        <dbReference type="Proteomes" id="UP000268446"/>
    </source>
</evidence>
<dbReference type="CDD" id="cd00090">
    <property type="entry name" value="HTH_ARSR"/>
    <property type="match status" value="1"/>
</dbReference>
<proteinExistence type="predicted"/>